<feature type="non-terminal residue" evidence="1">
    <location>
        <position position="94"/>
    </location>
</feature>
<sequence>MEPQPETHFKLEFDNDEWTLWSDISGSWQEEWTYSDSTTPTYEFRMNLNFASDASKVTQAPMLDDCCLWDEDGDNWNTRGPVDSYANAFSRISV</sequence>
<dbReference type="AlphaFoldDB" id="A0A0F8ZE86"/>
<proteinExistence type="predicted"/>
<protein>
    <submittedName>
        <fullName evidence="1">Uncharacterized protein</fullName>
    </submittedName>
</protein>
<gene>
    <name evidence="1" type="ORF">LCGC14_2706710</name>
</gene>
<reference evidence="1" key="1">
    <citation type="journal article" date="2015" name="Nature">
        <title>Complex archaea that bridge the gap between prokaryotes and eukaryotes.</title>
        <authorList>
            <person name="Spang A."/>
            <person name="Saw J.H."/>
            <person name="Jorgensen S.L."/>
            <person name="Zaremba-Niedzwiedzka K."/>
            <person name="Martijn J."/>
            <person name="Lind A.E."/>
            <person name="van Eijk R."/>
            <person name="Schleper C."/>
            <person name="Guy L."/>
            <person name="Ettema T.J."/>
        </authorList>
    </citation>
    <scope>NUCLEOTIDE SEQUENCE</scope>
</reference>
<dbReference type="EMBL" id="LAZR01048382">
    <property type="protein sequence ID" value="KKK92058.1"/>
    <property type="molecule type" value="Genomic_DNA"/>
</dbReference>
<accession>A0A0F8ZE86</accession>
<name>A0A0F8ZE86_9ZZZZ</name>
<comment type="caution">
    <text evidence="1">The sequence shown here is derived from an EMBL/GenBank/DDBJ whole genome shotgun (WGS) entry which is preliminary data.</text>
</comment>
<evidence type="ECO:0000313" key="1">
    <source>
        <dbReference type="EMBL" id="KKK92058.1"/>
    </source>
</evidence>
<organism evidence="1">
    <name type="scientific">marine sediment metagenome</name>
    <dbReference type="NCBI Taxonomy" id="412755"/>
    <lineage>
        <taxon>unclassified sequences</taxon>
        <taxon>metagenomes</taxon>
        <taxon>ecological metagenomes</taxon>
    </lineage>
</organism>